<name>A0ABT8TC27_9GAMM</name>
<dbReference type="Proteomes" id="UP001168380">
    <property type="component" value="Unassembled WGS sequence"/>
</dbReference>
<reference evidence="1" key="1">
    <citation type="submission" date="2023-07" db="EMBL/GenBank/DDBJ databases">
        <title>Gilvimarinus algae sp. nov., isolated from the surface of Kelp.</title>
        <authorList>
            <person name="Sun Y.Y."/>
            <person name="Gong Y."/>
            <person name="Du Z.J."/>
        </authorList>
    </citation>
    <scope>NUCLEOTIDE SEQUENCE</scope>
    <source>
        <strain evidence="1">SDUM040014</strain>
    </source>
</reference>
<protein>
    <submittedName>
        <fullName evidence="1">Uncharacterized protein</fullName>
    </submittedName>
</protein>
<evidence type="ECO:0000313" key="1">
    <source>
        <dbReference type="EMBL" id="MDO3380933.1"/>
    </source>
</evidence>
<accession>A0ABT8TC27</accession>
<comment type="caution">
    <text evidence="1">The sequence shown here is derived from an EMBL/GenBank/DDBJ whole genome shotgun (WGS) entry which is preliminary data.</text>
</comment>
<gene>
    <name evidence="1" type="ORF">QWI16_02030</name>
</gene>
<proteinExistence type="predicted"/>
<evidence type="ECO:0000313" key="2">
    <source>
        <dbReference type="Proteomes" id="UP001168380"/>
    </source>
</evidence>
<dbReference type="RefSeq" id="WP_302711056.1">
    <property type="nucleotide sequence ID" value="NZ_JAULRT010000032.1"/>
</dbReference>
<organism evidence="1 2">
    <name type="scientific">Gilvimarinus algae</name>
    <dbReference type="NCBI Taxonomy" id="3058037"/>
    <lineage>
        <taxon>Bacteria</taxon>
        <taxon>Pseudomonadati</taxon>
        <taxon>Pseudomonadota</taxon>
        <taxon>Gammaproteobacteria</taxon>
        <taxon>Cellvibrionales</taxon>
        <taxon>Cellvibrionaceae</taxon>
        <taxon>Gilvimarinus</taxon>
    </lineage>
</organism>
<keyword evidence="2" id="KW-1185">Reference proteome</keyword>
<dbReference type="EMBL" id="JAULRT010000032">
    <property type="protein sequence ID" value="MDO3380933.1"/>
    <property type="molecule type" value="Genomic_DNA"/>
</dbReference>
<sequence length="221" mass="24116">MTMFAQQRFLWLSGFLLFALLGCERSQEDKPGRVVEPYSPPDPGFLMNAEFTPDGAGKLPHWALSQHSSNTSYALSLEEQGVVIERTGVEPWGKLRQNFSRADIKPLLGKTLAFSAELKGSFTDEYGEPMEPPALTVLVKGVRKGTPAMMGSSVVLSEKAQMTAVPGEHDWQRYSVTFTLPAADLVQGTQLEVAILHTMGGKLYARGPALTEVSTEASEEP</sequence>